<name>A0A410RXG6_CORCK</name>
<dbReference type="EMBL" id="CP034669">
    <property type="protein sequence ID" value="QAT86536.1"/>
    <property type="molecule type" value="Genomic_DNA"/>
</dbReference>
<gene>
    <name evidence="2" type="ORF">EJ065_4997</name>
</gene>
<feature type="region of interest" description="Disordered" evidence="1">
    <location>
        <begin position="58"/>
        <end position="79"/>
    </location>
</feature>
<protein>
    <submittedName>
        <fullName evidence="2">Uncharacterized protein</fullName>
    </submittedName>
</protein>
<sequence length="79" mass="8354">MASNPEAIPVSTDQKGTRILARTFFNQLRASGYTPHQVIGIATELLELVTTDLREGDKAVAAAQSTSAPDSGAGFHQRA</sequence>
<organism evidence="2 3">
    <name type="scientific">Corallococcus coralloides</name>
    <name type="common">Myxococcus coralloides</name>
    <dbReference type="NCBI Taxonomy" id="184914"/>
    <lineage>
        <taxon>Bacteria</taxon>
        <taxon>Pseudomonadati</taxon>
        <taxon>Myxococcota</taxon>
        <taxon>Myxococcia</taxon>
        <taxon>Myxococcales</taxon>
        <taxon>Cystobacterineae</taxon>
        <taxon>Myxococcaceae</taxon>
        <taxon>Corallococcus</taxon>
    </lineage>
</organism>
<evidence type="ECO:0000313" key="3">
    <source>
        <dbReference type="Proteomes" id="UP000288758"/>
    </source>
</evidence>
<dbReference type="Proteomes" id="UP000288758">
    <property type="component" value="Chromosome"/>
</dbReference>
<evidence type="ECO:0000256" key="1">
    <source>
        <dbReference type="SAM" id="MobiDB-lite"/>
    </source>
</evidence>
<dbReference type="AlphaFoldDB" id="A0A410RXG6"/>
<proteinExistence type="predicted"/>
<evidence type="ECO:0000313" key="2">
    <source>
        <dbReference type="EMBL" id="QAT86536.1"/>
    </source>
</evidence>
<reference evidence="2 3" key="1">
    <citation type="submission" date="2018-12" db="EMBL/GenBank/DDBJ databases">
        <title>Complete Genome Sequence of the Corallopyronin A producing Myxobacterium Corallococcus coralloides B035.</title>
        <authorList>
            <person name="Bouhired S.M."/>
            <person name="Rupp O."/>
            <person name="Blom J."/>
            <person name="Schaeberle T.F."/>
            <person name="Kehraus S."/>
            <person name="Schiefer A."/>
            <person name="Pfarr K."/>
            <person name="Goesmann A."/>
            <person name="Hoerauf A."/>
            <person name="Koenig G.M."/>
        </authorList>
    </citation>
    <scope>NUCLEOTIDE SEQUENCE [LARGE SCALE GENOMIC DNA]</scope>
    <source>
        <strain evidence="2 3">B035</strain>
    </source>
</reference>
<accession>A0A410RXG6</accession>